<evidence type="ECO:0000313" key="5">
    <source>
        <dbReference type="Proteomes" id="UP000031512"/>
    </source>
</evidence>
<evidence type="ECO:0000256" key="1">
    <source>
        <dbReference type="SAM" id="MobiDB-lite"/>
    </source>
</evidence>
<sequence>MLSPTVFPQNLVGKNQYGSVERSMNIFWRLTNLSMEWNMSLFLGSFVSHSDQKEYWEKMHKKMADSILANIKSLKGCWVKLGQFLSTKSGVLPSCYLEAFSQLQDYMPSSDFGEIIDSIETDLGYMDDIYKNFDSIPLASASIAQVHKAVLHDGTSVAIKVQHKSSEQNLLNDIEILKMISWLMNSAGLCSNICQYFDEYSAYAAKELDFTLEAMNMENASIDVEKSGIPIKVPKLVKHLCSRRVITMEYFNLHKLTDAEFVKANNVNINSIFYDIHDFAFFQILACGRFHSDPHPGNLQLVCEDGRIYPVFLDWGFTTYLNNIQRVGLCKIYKCIYTYDPMGCVSAFVDSGFDLSHLSTFRYEDLFEALIAIILSSYNKNLKHDAKKARSMTGHKRTQAFINEFFKKVPNYLPLTFKVLSEYQSISKTMKTYVPFLHLIYKNASHAIRNIYYSPINCYLSTPCGKSVLYAKLHHLKSQLSKDGSNVSAFDILYKACNLGFSRCHLVSRKINFPFPTNIMESRLSSLLSHLSKDSDNFIGCQVAVIRDGIVDSEISFGLMDKYEVIPISNDSLFPLFGLAHGLITTCILHLASIEKLNLEDPICLHWPEFKCNGKEYITIKDLLNNRSGITYPYTKYPSVEVFSNYNLMCNCIQNATIYKYGTNETKYSFLYSGWILSEIIRRITQMPVERFICNLCSMVGIRDSHMTFSNFGKETATAKKPAANAPDFDLSNSIIAMSKLYKDSDDKNTEETEPIQAEEVGDEAEVENGEESATSTDDENVFLISLDDFVEEKNCPNSPLVSRVRSNKEKLTLMDSKASVNEIMDSPKSVRLERFRSMVESIDLEQSVSNPFCDCYRDKVDEKDELFKRCCIPSSYCPTENRFIKLFRGSGNDSMVPPFAFNPGEISKEKNPDDATGPVLLDQDLCSVITPKPANSKIPLIDFVKTKRVKKLLPDYKETSTKLFNFSTNDLVRYGSMMIDVMNVNYEKIYNCSIPPMNGRTNALSLAAFYHEILNGSLIDSKYIQDVMNNNHVDKSLVSRFLTGLYKPCWSLGYQKFEFVNMDGKMVHGFGNSDMGGSIALAIPEYNLSIVVFVSHCNKYEVSQRVLDLVLRHYGLGLVGGPFDVDSSHIYKLMSGIKI</sequence>
<dbReference type="eggNOG" id="KOG1235">
    <property type="taxonomic scope" value="Eukaryota"/>
</dbReference>
<evidence type="ECO:0000259" key="3">
    <source>
        <dbReference type="Pfam" id="PF03109"/>
    </source>
</evidence>
<name>L0AUJ7_THEEQ</name>
<dbReference type="Pfam" id="PF00144">
    <property type="entry name" value="Beta-lactamase"/>
    <property type="match status" value="1"/>
</dbReference>
<dbReference type="AlphaFoldDB" id="L0AUJ7"/>
<gene>
    <name evidence="4" type="ORF">BEWA_020770</name>
</gene>
<feature type="domain" description="ABC1 atypical kinase-like" evidence="3">
    <location>
        <begin position="102"/>
        <end position="345"/>
    </location>
</feature>
<dbReference type="STRING" id="1537102.L0AUJ7"/>
<dbReference type="InterPro" id="IPR012338">
    <property type="entry name" value="Beta-lactam/transpept-like"/>
</dbReference>
<organism evidence="4 5">
    <name type="scientific">Theileria equi strain WA</name>
    <dbReference type="NCBI Taxonomy" id="1537102"/>
    <lineage>
        <taxon>Eukaryota</taxon>
        <taxon>Sar</taxon>
        <taxon>Alveolata</taxon>
        <taxon>Apicomplexa</taxon>
        <taxon>Aconoidasida</taxon>
        <taxon>Piroplasmida</taxon>
        <taxon>Theileriidae</taxon>
        <taxon>Theileria</taxon>
    </lineage>
</organism>
<accession>L0AUJ7</accession>
<evidence type="ECO:0000259" key="2">
    <source>
        <dbReference type="Pfam" id="PF00144"/>
    </source>
</evidence>
<dbReference type="CDD" id="cd05121">
    <property type="entry name" value="ABC1_ADCK3-like"/>
    <property type="match status" value="1"/>
</dbReference>
<keyword evidence="5" id="KW-1185">Reference proteome</keyword>
<dbReference type="InterPro" id="IPR011009">
    <property type="entry name" value="Kinase-like_dom_sf"/>
</dbReference>
<feature type="region of interest" description="Disordered" evidence="1">
    <location>
        <begin position="743"/>
        <end position="778"/>
    </location>
</feature>
<dbReference type="GeneID" id="15803309"/>
<dbReference type="Proteomes" id="UP000031512">
    <property type="component" value="Chromosome 1"/>
</dbReference>
<evidence type="ECO:0000313" key="4">
    <source>
        <dbReference type="EMBL" id="AFZ79230.1"/>
    </source>
</evidence>
<feature type="compositionally biased region" description="Acidic residues" evidence="1">
    <location>
        <begin position="760"/>
        <end position="778"/>
    </location>
</feature>
<dbReference type="InterPro" id="IPR004147">
    <property type="entry name" value="ABC1_dom"/>
</dbReference>
<proteinExistence type="predicted"/>
<dbReference type="Gene3D" id="3.40.710.10">
    <property type="entry name" value="DD-peptidase/beta-lactamase superfamily"/>
    <property type="match status" value="2"/>
</dbReference>
<dbReference type="InterPro" id="IPR001466">
    <property type="entry name" value="Beta-lactam-related"/>
</dbReference>
<dbReference type="VEuPathDB" id="PiroplasmaDB:BEWA_020770"/>
<dbReference type="InterPro" id="IPR051130">
    <property type="entry name" value="Mito_struct-func_regulator"/>
</dbReference>
<feature type="domain" description="Beta-lactamase-related" evidence="2">
    <location>
        <begin position="535"/>
        <end position="715"/>
    </location>
</feature>
<protein>
    <submittedName>
        <fullName evidence="4">Uncharacterized protein</fullName>
    </submittedName>
</protein>
<dbReference type="PANTHER" id="PTHR43173">
    <property type="entry name" value="ABC1 FAMILY PROTEIN"/>
    <property type="match status" value="1"/>
</dbReference>
<dbReference type="RefSeq" id="XP_004828896.1">
    <property type="nucleotide sequence ID" value="XM_004828839.1"/>
</dbReference>
<dbReference type="PANTHER" id="PTHR43173:SF3">
    <property type="entry name" value="ABC1 FAMILY PROTEIN"/>
    <property type="match status" value="1"/>
</dbReference>
<dbReference type="KEGG" id="beq:BEWA_020770"/>
<dbReference type="SUPFAM" id="SSF56601">
    <property type="entry name" value="beta-lactamase/transpeptidase-like"/>
    <property type="match status" value="2"/>
</dbReference>
<dbReference type="OrthoDB" id="427480at2759"/>
<reference evidence="4 5" key="1">
    <citation type="journal article" date="2012" name="BMC Genomics">
        <title>Comparative genomic analysis and phylogenetic position of Theileria equi.</title>
        <authorList>
            <person name="Kappmeyer L.S."/>
            <person name="Thiagarajan M."/>
            <person name="Herndon D.R."/>
            <person name="Ramsay J.D."/>
            <person name="Caler E."/>
            <person name="Djikeng A."/>
            <person name="Gillespie J.J."/>
            <person name="Lau A.O."/>
            <person name="Roalson E.H."/>
            <person name="Silva J.C."/>
            <person name="Silva M.G."/>
            <person name="Suarez C.E."/>
            <person name="Ueti M.W."/>
            <person name="Nene V.M."/>
            <person name="Mealey R.H."/>
            <person name="Knowles D.P."/>
            <person name="Brayton K.A."/>
        </authorList>
    </citation>
    <scope>NUCLEOTIDE SEQUENCE [LARGE SCALE GENOMIC DNA]</scope>
    <source>
        <strain evidence="4 5">WA</strain>
    </source>
</reference>
<dbReference type="EMBL" id="CP001669">
    <property type="protein sequence ID" value="AFZ79230.1"/>
    <property type="molecule type" value="Genomic_DNA"/>
</dbReference>
<dbReference type="SUPFAM" id="SSF56112">
    <property type="entry name" value="Protein kinase-like (PK-like)"/>
    <property type="match status" value="1"/>
</dbReference>
<dbReference type="Pfam" id="PF03109">
    <property type="entry name" value="ABC1"/>
    <property type="match status" value="1"/>
</dbReference>